<feature type="transmembrane region" description="Helical" evidence="1">
    <location>
        <begin position="12"/>
        <end position="31"/>
    </location>
</feature>
<evidence type="ECO:0000313" key="2">
    <source>
        <dbReference type="EMBL" id="AIE99208.1"/>
    </source>
</evidence>
<evidence type="ECO:0000256" key="1">
    <source>
        <dbReference type="SAM" id="Phobius"/>
    </source>
</evidence>
<keyword evidence="1" id="KW-0812">Transmembrane</keyword>
<sequence>MADNKKKKRRNMIIILASIWFVVTLPLPWMVTGDVGQNQLGTLLPIIGLISIPFVALGVVWTLKPELTT</sequence>
<feature type="transmembrane region" description="Helical" evidence="1">
    <location>
        <begin position="43"/>
        <end position="63"/>
    </location>
</feature>
<proteinExistence type="predicted"/>
<dbReference type="EMBL" id="KF900557">
    <property type="protein sequence ID" value="AIE99208.1"/>
    <property type="molecule type" value="Genomic_DNA"/>
</dbReference>
<keyword evidence="1" id="KW-1133">Transmembrane helix</keyword>
<protein>
    <submittedName>
        <fullName evidence="2">Uncharacterized protein</fullName>
    </submittedName>
</protein>
<dbReference type="AlphaFoldDB" id="A0A075G6F8"/>
<keyword evidence="1" id="KW-0472">Membrane</keyword>
<reference evidence="2" key="1">
    <citation type="journal article" date="2014" name="Genome Biol. Evol.">
        <title>Pangenome evidence for extensive interdomain horizontal transfer affecting lineage core and shell genes in uncultured planktonic thaumarchaeota and euryarchaeota.</title>
        <authorList>
            <person name="Deschamps P."/>
            <person name="Zivanovic Y."/>
            <person name="Moreira D."/>
            <person name="Rodriguez-Valera F."/>
            <person name="Lopez-Garcia P."/>
        </authorList>
    </citation>
    <scope>NUCLEOTIDE SEQUENCE</scope>
</reference>
<name>A0A075G6F8_9ARCH</name>
<organism evidence="2">
    <name type="scientific">uncultured marine thaumarchaeote KM3_106_F11</name>
    <dbReference type="NCBI Taxonomy" id="1455983"/>
    <lineage>
        <taxon>Archaea</taxon>
        <taxon>Nitrososphaerota</taxon>
        <taxon>environmental samples</taxon>
    </lineage>
</organism>
<accession>A0A075G6F8</accession>